<keyword evidence="10 12" id="KW-0238">DNA-binding</keyword>
<evidence type="ECO:0000256" key="9">
    <source>
        <dbReference type="ARBA" id="ARBA00022842"/>
    </source>
</evidence>
<dbReference type="PANTHER" id="PTHR30313:SF2">
    <property type="entry name" value="DNA PRIMASE"/>
    <property type="match status" value="1"/>
</dbReference>
<feature type="zinc finger region" description="CHC2-type" evidence="12 14">
    <location>
        <begin position="40"/>
        <end position="64"/>
    </location>
</feature>
<dbReference type="CDD" id="cd03364">
    <property type="entry name" value="TOPRIM_DnaG_primases"/>
    <property type="match status" value="1"/>
</dbReference>
<dbReference type="SUPFAM" id="SSF57783">
    <property type="entry name" value="Zinc beta-ribbon"/>
    <property type="match status" value="1"/>
</dbReference>
<feature type="domain" description="Toprim" evidence="15">
    <location>
        <begin position="261"/>
        <end position="342"/>
    </location>
</feature>
<dbReference type="InterPro" id="IPR034151">
    <property type="entry name" value="TOPRIM_DnaG_bac"/>
</dbReference>
<dbReference type="PANTHER" id="PTHR30313">
    <property type="entry name" value="DNA PRIMASE"/>
    <property type="match status" value="1"/>
</dbReference>
<dbReference type="GO" id="GO:1990077">
    <property type="term" value="C:primosome complex"/>
    <property type="evidence" value="ECO:0007669"/>
    <property type="project" value="UniProtKB-KW"/>
</dbReference>
<evidence type="ECO:0000259" key="15">
    <source>
        <dbReference type="PROSITE" id="PS50880"/>
    </source>
</evidence>
<keyword evidence="3 12" id="KW-0808">Transferase</keyword>
<dbReference type="PIRSF" id="PIRSF002811">
    <property type="entry name" value="DnaG"/>
    <property type="match status" value="1"/>
</dbReference>
<keyword evidence="6 12" id="KW-0479">Metal-binding</keyword>
<dbReference type="Gene3D" id="3.40.1360.10">
    <property type="match status" value="1"/>
</dbReference>
<dbReference type="Pfam" id="PF08275">
    <property type="entry name" value="DNAG_N"/>
    <property type="match status" value="1"/>
</dbReference>
<dbReference type="Pfam" id="PF01807">
    <property type="entry name" value="Zn_ribbon_DnaG"/>
    <property type="match status" value="1"/>
</dbReference>
<dbReference type="HAMAP" id="MF_00974">
    <property type="entry name" value="DNA_primase_DnaG"/>
    <property type="match status" value="1"/>
</dbReference>
<keyword evidence="8 12" id="KW-0862">Zinc</keyword>
<accession>A0A9D1MKB3</accession>
<dbReference type="GO" id="GO:0000428">
    <property type="term" value="C:DNA-directed RNA polymerase complex"/>
    <property type="evidence" value="ECO:0007669"/>
    <property type="project" value="UniProtKB-KW"/>
</dbReference>
<keyword evidence="2 12" id="KW-0639">Primosome</keyword>
<evidence type="ECO:0000256" key="5">
    <source>
        <dbReference type="ARBA" id="ARBA00022705"/>
    </source>
</evidence>
<dbReference type="SMART" id="SM00400">
    <property type="entry name" value="ZnF_CHCC"/>
    <property type="match status" value="1"/>
</dbReference>
<dbReference type="EMBL" id="DVNE01000060">
    <property type="protein sequence ID" value="HIU62113.1"/>
    <property type="molecule type" value="Genomic_DNA"/>
</dbReference>
<dbReference type="SMART" id="SM00493">
    <property type="entry name" value="TOPRIM"/>
    <property type="match status" value="1"/>
</dbReference>
<dbReference type="InterPro" id="IPR019475">
    <property type="entry name" value="DNA_primase_DnaB-bd"/>
</dbReference>
<dbReference type="Pfam" id="PF10410">
    <property type="entry name" value="DnaB_bind"/>
    <property type="match status" value="1"/>
</dbReference>
<reference evidence="16" key="1">
    <citation type="submission" date="2020-10" db="EMBL/GenBank/DDBJ databases">
        <authorList>
            <person name="Gilroy R."/>
        </authorList>
    </citation>
    <scope>NUCLEOTIDE SEQUENCE</scope>
    <source>
        <strain evidence="16">CHK195-12923</strain>
    </source>
</reference>
<dbReference type="EC" id="2.7.7.101" evidence="12"/>
<dbReference type="Pfam" id="PF13155">
    <property type="entry name" value="Toprim_2"/>
    <property type="match status" value="1"/>
</dbReference>
<dbReference type="InterPro" id="IPR050219">
    <property type="entry name" value="DnaG_primase"/>
</dbReference>
<sequence>MAVGYDRDFLRTLTEKLNIVDVASSYMHLERKGGTYWACCPFHHEKTASFHIDENRQFYHCFGCGVSGNVITLVRELENVDFSDAVKILAERANLPLPQNSFDGERTAELKRKRDTLLKIMNDCAHFYLDNLNSGKADAHIEYILSREIPAGVVRAFGLGASLNYSDLPKFLLSKGYSRQDIVDSGAVNEVDGRLSDAQGGRLIFPIINQFDEVVAFGGRALKKTDFAKYKNTKETLIFNKSRMLYNINRLKKLRRAGGLKEVIMVEGYMDTISLHQGGFKNVVASMGTSLTQEQARLLKRYTDTVLISYDGDGAGQKANMRGLEILKSEGLDVRVVPLPEGLDPDDVIKKLGAEEYQKCLSSAMPLKDYKLSVARRAYDISKPEEKVKYVGEALKVVRSADTAAEQEMMLKALRDETGISFEALSRDLQSVPVERQDREDEKPKIAADTADVHMKASRFVAAAFLFGADYTEGIGTEEVPFASDVHSLVASYVKSKELLGEKVTLSELFDFFDEGTPEYEELCRILDLNDGENLNGDVPKRYFFDCLRKLKTDSINKAIEEVKRKFSSSDDVEEKRQAAAVLQQLIKQKEKLKSGDIR</sequence>
<comment type="caution">
    <text evidence="16">The sequence shown here is derived from an EMBL/GenBank/DDBJ whole genome shotgun (WGS) entry which is preliminary data.</text>
</comment>
<keyword evidence="4 12" id="KW-0548">Nucleotidyltransferase</keyword>
<dbReference type="GO" id="GO:0003677">
    <property type="term" value="F:DNA binding"/>
    <property type="evidence" value="ECO:0007669"/>
    <property type="project" value="UniProtKB-KW"/>
</dbReference>
<dbReference type="InterPro" id="IPR013264">
    <property type="entry name" value="DNAG_N"/>
</dbReference>
<dbReference type="Proteomes" id="UP000824110">
    <property type="component" value="Unassembled WGS sequence"/>
</dbReference>
<keyword evidence="5 12" id="KW-0235">DNA replication</keyword>
<evidence type="ECO:0000256" key="13">
    <source>
        <dbReference type="PIRNR" id="PIRNR002811"/>
    </source>
</evidence>
<evidence type="ECO:0000256" key="11">
    <source>
        <dbReference type="ARBA" id="ARBA00023163"/>
    </source>
</evidence>
<dbReference type="Gene3D" id="3.90.580.10">
    <property type="entry name" value="Zinc finger, CHC2-type domain"/>
    <property type="match status" value="1"/>
</dbReference>
<dbReference type="SUPFAM" id="SSF56731">
    <property type="entry name" value="DNA primase core"/>
    <property type="match status" value="1"/>
</dbReference>
<evidence type="ECO:0000256" key="2">
    <source>
        <dbReference type="ARBA" id="ARBA00022515"/>
    </source>
</evidence>
<dbReference type="Gene3D" id="1.10.860.10">
    <property type="entry name" value="DNAb Helicase, Chain A"/>
    <property type="match status" value="1"/>
</dbReference>
<comment type="similarity">
    <text evidence="12 13">Belongs to the DnaG primase family.</text>
</comment>
<dbReference type="InterPro" id="IPR030846">
    <property type="entry name" value="DnaG_bac"/>
</dbReference>
<dbReference type="AlphaFoldDB" id="A0A9D1MKB3"/>
<dbReference type="InterPro" id="IPR006171">
    <property type="entry name" value="TOPRIM_dom"/>
</dbReference>
<dbReference type="GO" id="GO:0003899">
    <property type="term" value="F:DNA-directed RNA polymerase activity"/>
    <property type="evidence" value="ECO:0007669"/>
    <property type="project" value="UniProtKB-UniRule"/>
</dbReference>
<evidence type="ECO:0000256" key="8">
    <source>
        <dbReference type="ARBA" id="ARBA00022833"/>
    </source>
</evidence>
<comment type="cofactor">
    <cofactor evidence="12 13 14">
        <name>Zn(2+)</name>
        <dbReference type="ChEBI" id="CHEBI:29105"/>
    </cofactor>
    <text evidence="12 13 14">Binds 1 zinc ion per monomer.</text>
</comment>
<name>A0A9D1MKB3_9FIRM</name>
<dbReference type="InterPro" id="IPR037068">
    <property type="entry name" value="DNA_primase_core_N_sf"/>
</dbReference>
<dbReference type="PROSITE" id="PS50880">
    <property type="entry name" value="TOPRIM"/>
    <property type="match status" value="1"/>
</dbReference>
<evidence type="ECO:0000313" key="17">
    <source>
        <dbReference type="Proteomes" id="UP000824110"/>
    </source>
</evidence>
<dbReference type="InterPro" id="IPR016136">
    <property type="entry name" value="DNA_helicase_N/primase_C"/>
</dbReference>
<evidence type="ECO:0000256" key="12">
    <source>
        <dbReference type="HAMAP-Rule" id="MF_00974"/>
    </source>
</evidence>
<dbReference type="Gene3D" id="3.90.980.10">
    <property type="entry name" value="DNA primase, catalytic core, N-terminal domain"/>
    <property type="match status" value="1"/>
</dbReference>
<dbReference type="GO" id="GO:0005737">
    <property type="term" value="C:cytoplasm"/>
    <property type="evidence" value="ECO:0007669"/>
    <property type="project" value="TreeGrafter"/>
</dbReference>
<proteinExistence type="inferred from homology"/>
<comment type="domain">
    <text evidence="12">Contains an N-terminal zinc-binding domain, a central core domain that contains the primase activity, and a C-terminal DnaB-binding domain.</text>
</comment>
<evidence type="ECO:0000256" key="6">
    <source>
        <dbReference type="ARBA" id="ARBA00022723"/>
    </source>
</evidence>
<evidence type="ECO:0000313" key="16">
    <source>
        <dbReference type="EMBL" id="HIU62113.1"/>
    </source>
</evidence>
<comment type="catalytic activity">
    <reaction evidence="12">
        <text>ssDNA + n NTP = ssDNA/pppN(pN)n-1 hybrid + (n-1) diphosphate.</text>
        <dbReference type="EC" id="2.7.7.101"/>
    </reaction>
</comment>
<comment type="function">
    <text evidence="12 13">RNA polymerase that catalyzes the synthesis of short RNA molecules used as primers for DNA polymerase during DNA replication.</text>
</comment>
<dbReference type="FunFam" id="3.40.1360.10:FF:000002">
    <property type="entry name" value="DNA primase"/>
    <property type="match status" value="1"/>
</dbReference>
<protein>
    <recommendedName>
        <fullName evidence="12 13">DNA primase</fullName>
        <ecNumber evidence="12">2.7.7.101</ecNumber>
    </recommendedName>
</protein>
<dbReference type="NCBIfam" id="TIGR01391">
    <property type="entry name" value="dnaG"/>
    <property type="match status" value="1"/>
</dbReference>
<reference evidence="16" key="2">
    <citation type="journal article" date="2021" name="PeerJ">
        <title>Extensive microbial diversity within the chicken gut microbiome revealed by metagenomics and culture.</title>
        <authorList>
            <person name="Gilroy R."/>
            <person name="Ravi A."/>
            <person name="Getino M."/>
            <person name="Pursley I."/>
            <person name="Horton D.L."/>
            <person name="Alikhan N.F."/>
            <person name="Baker D."/>
            <person name="Gharbi K."/>
            <person name="Hall N."/>
            <person name="Watson M."/>
            <person name="Adriaenssens E.M."/>
            <person name="Foster-Nyarko E."/>
            <person name="Jarju S."/>
            <person name="Secka A."/>
            <person name="Antonio M."/>
            <person name="Oren A."/>
            <person name="Chaudhuri R.R."/>
            <person name="La Ragione R."/>
            <person name="Hildebrand F."/>
            <person name="Pallen M.J."/>
        </authorList>
    </citation>
    <scope>NUCLEOTIDE SEQUENCE</scope>
    <source>
        <strain evidence="16">CHK195-12923</strain>
    </source>
</reference>
<evidence type="ECO:0000256" key="14">
    <source>
        <dbReference type="PIRSR" id="PIRSR002811-1"/>
    </source>
</evidence>
<dbReference type="InterPro" id="IPR002694">
    <property type="entry name" value="Znf_CHC2"/>
</dbReference>
<keyword evidence="1 12" id="KW-0240">DNA-directed RNA polymerase</keyword>
<keyword evidence="9" id="KW-0460">Magnesium</keyword>
<organism evidence="16 17">
    <name type="scientific">Candidatus Coproplasma excrementigallinarum</name>
    <dbReference type="NCBI Taxonomy" id="2840747"/>
    <lineage>
        <taxon>Bacteria</taxon>
        <taxon>Bacillati</taxon>
        <taxon>Bacillota</taxon>
        <taxon>Clostridia</taxon>
        <taxon>Eubacteriales</taxon>
        <taxon>Candidatus Coproplasma</taxon>
    </lineage>
</organism>
<evidence type="ECO:0000256" key="3">
    <source>
        <dbReference type="ARBA" id="ARBA00022679"/>
    </source>
</evidence>
<evidence type="ECO:0000256" key="1">
    <source>
        <dbReference type="ARBA" id="ARBA00022478"/>
    </source>
</evidence>
<dbReference type="GO" id="GO:0006269">
    <property type="term" value="P:DNA replication, synthesis of primer"/>
    <property type="evidence" value="ECO:0007669"/>
    <property type="project" value="UniProtKB-UniRule"/>
</dbReference>
<dbReference type="GO" id="GO:0008270">
    <property type="term" value="F:zinc ion binding"/>
    <property type="evidence" value="ECO:0007669"/>
    <property type="project" value="UniProtKB-UniRule"/>
</dbReference>
<keyword evidence="7 12" id="KW-0863">Zinc-finger</keyword>
<keyword evidence="11 12" id="KW-0804">Transcription</keyword>
<gene>
    <name evidence="12" type="primary">dnaG</name>
    <name evidence="16" type="ORF">IAB69_05660</name>
</gene>
<evidence type="ECO:0000256" key="7">
    <source>
        <dbReference type="ARBA" id="ARBA00022771"/>
    </source>
</evidence>
<dbReference type="FunFam" id="3.90.580.10:FF:000001">
    <property type="entry name" value="DNA primase"/>
    <property type="match status" value="1"/>
</dbReference>
<evidence type="ECO:0000256" key="4">
    <source>
        <dbReference type="ARBA" id="ARBA00022695"/>
    </source>
</evidence>
<comment type="subunit">
    <text evidence="12">Monomer. Interacts with DnaB.</text>
</comment>
<evidence type="ECO:0000256" key="10">
    <source>
        <dbReference type="ARBA" id="ARBA00023125"/>
    </source>
</evidence>
<dbReference type="InterPro" id="IPR006295">
    <property type="entry name" value="DNA_primase_DnaG"/>
</dbReference>
<dbReference type="InterPro" id="IPR036977">
    <property type="entry name" value="DNA_primase_Znf_CHC2"/>
</dbReference>